<keyword evidence="1" id="KW-0472">Membrane</keyword>
<dbReference type="eggNOG" id="ENOG503310N">
    <property type="taxonomic scope" value="Bacteria"/>
</dbReference>
<sequence>MRTGPAIGLAVALDAALIVTFAALGRGSHSEALSVAGIAGTAWPFLAGAALGWGAAIGLRRRPPVDVTGGVVVWVWTIAGGMALRALTGQGTAFSFIVVASLVTGALLLGWRAIARGLARR</sequence>
<dbReference type="AlphaFoldDB" id="K6WR15"/>
<evidence type="ECO:0008006" key="4">
    <source>
        <dbReference type="Google" id="ProtNLM"/>
    </source>
</evidence>
<dbReference type="STRING" id="1184609.KILIM_006_00010"/>
<feature type="transmembrane region" description="Helical" evidence="1">
    <location>
        <begin position="32"/>
        <end position="55"/>
    </location>
</feature>
<proteinExistence type="predicted"/>
<name>K6WR15_9MICO</name>
<reference evidence="2 3" key="1">
    <citation type="submission" date="2012-08" db="EMBL/GenBank/DDBJ databases">
        <title>Whole genome shotgun sequence of Kineosphaera limosa NBRC 100340.</title>
        <authorList>
            <person name="Yoshida I."/>
            <person name="Isaki S."/>
            <person name="Hosoyama A."/>
            <person name="Tsuchikane K."/>
            <person name="Katsumata H."/>
            <person name="Ando Y."/>
            <person name="Ohji S."/>
            <person name="Hamada M."/>
            <person name="Tamura T."/>
            <person name="Yamazoe A."/>
            <person name="Yamazaki S."/>
            <person name="Fujita N."/>
        </authorList>
    </citation>
    <scope>NUCLEOTIDE SEQUENCE [LARGE SCALE GENOMIC DNA]</scope>
    <source>
        <strain evidence="2 3">NBRC 100340</strain>
    </source>
</reference>
<evidence type="ECO:0000313" key="2">
    <source>
        <dbReference type="EMBL" id="GAB94547.1"/>
    </source>
</evidence>
<feature type="transmembrane region" description="Helical" evidence="1">
    <location>
        <begin position="93"/>
        <end position="114"/>
    </location>
</feature>
<keyword evidence="1" id="KW-1133">Transmembrane helix</keyword>
<feature type="transmembrane region" description="Helical" evidence="1">
    <location>
        <begin position="67"/>
        <end position="87"/>
    </location>
</feature>
<dbReference type="InterPro" id="IPR021414">
    <property type="entry name" value="DUF3054"/>
</dbReference>
<evidence type="ECO:0000313" key="3">
    <source>
        <dbReference type="Proteomes" id="UP000008366"/>
    </source>
</evidence>
<comment type="caution">
    <text evidence="2">The sequence shown here is derived from an EMBL/GenBank/DDBJ whole genome shotgun (WGS) entry which is preliminary data.</text>
</comment>
<accession>K6WR15</accession>
<organism evidence="2 3">
    <name type="scientific">Kineosphaera limosa NBRC 100340</name>
    <dbReference type="NCBI Taxonomy" id="1184609"/>
    <lineage>
        <taxon>Bacteria</taxon>
        <taxon>Bacillati</taxon>
        <taxon>Actinomycetota</taxon>
        <taxon>Actinomycetes</taxon>
        <taxon>Micrococcales</taxon>
        <taxon>Dermatophilaceae</taxon>
        <taxon>Kineosphaera</taxon>
    </lineage>
</organism>
<gene>
    <name evidence="2" type="ORF">KILIM_006_00010</name>
</gene>
<keyword evidence="1" id="KW-0812">Transmembrane</keyword>
<protein>
    <recommendedName>
        <fullName evidence="4">DUF3054 domain-containing protein</fullName>
    </recommendedName>
</protein>
<evidence type="ECO:0000256" key="1">
    <source>
        <dbReference type="SAM" id="Phobius"/>
    </source>
</evidence>
<dbReference type="OrthoDB" id="3698172at2"/>
<keyword evidence="3" id="KW-1185">Reference proteome</keyword>
<dbReference type="Pfam" id="PF11255">
    <property type="entry name" value="DUF3054"/>
    <property type="match status" value="1"/>
</dbReference>
<dbReference type="Proteomes" id="UP000008366">
    <property type="component" value="Unassembled WGS sequence"/>
</dbReference>
<dbReference type="EMBL" id="BAHD01000006">
    <property type="protein sequence ID" value="GAB94547.1"/>
    <property type="molecule type" value="Genomic_DNA"/>
</dbReference>